<dbReference type="Proteomes" id="UP000004095">
    <property type="component" value="Unassembled WGS sequence"/>
</dbReference>
<gene>
    <name evidence="3" type="ORF">M23134_07684</name>
</gene>
<dbReference type="InterPro" id="IPR010982">
    <property type="entry name" value="Lambda_DNA-bd_dom_sf"/>
</dbReference>
<dbReference type="AlphaFoldDB" id="A1ZUW8"/>
<dbReference type="OrthoDB" id="796548at2"/>
<feature type="domain" description="HTH cro/C1-type" evidence="2">
    <location>
        <begin position="32"/>
        <end position="74"/>
    </location>
</feature>
<dbReference type="SUPFAM" id="SSF47413">
    <property type="entry name" value="lambda repressor-like DNA-binding domains"/>
    <property type="match status" value="1"/>
</dbReference>
<comment type="caution">
    <text evidence="3">The sequence shown here is derived from an EMBL/GenBank/DDBJ whole genome shotgun (WGS) entry which is preliminary data.</text>
</comment>
<protein>
    <recommendedName>
        <fullName evidence="2">HTH cro/C1-type domain-containing protein</fullName>
    </recommendedName>
</protein>
<dbReference type="InterPro" id="IPR001387">
    <property type="entry name" value="Cro/C1-type_HTH"/>
</dbReference>
<evidence type="ECO:0000313" key="4">
    <source>
        <dbReference type="Proteomes" id="UP000004095"/>
    </source>
</evidence>
<reference evidence="3 4" key="1">
    <citation type="submission" date="2007-01" db="EMBL/GenBank/DDBJ databases">
        <authorList>
            <person name="Haygood M."/>
            <person name="Podell S."/>
            <person name="Anderson C."/>
            <person name="Hopkinson B."/>
            <person name="Roe K."/>
            <person name="Barbeau K."/>
            <person name="Gaasterland T."/>
            <person name="Ferriera S."/>
            <person name="Johnson J."/>
            <person name="Kravitz S."/>
            <person name="Beeson K."/>
            <person name="Sutton G."/>
            <person name="Rogers Y.-H."/>
            <person name="Friedman R."/>
            <person name="Frazier M."/>
            <person name="Venter J.C."/>
        </authorList>
    </citation>
    <scope>NUCLEOTIDE SEQUENCE [LARGE SCALE GENOMIC DNA]</scope>
    <source>
        <strain evidence="3 4">ATCC 23134</strain>
    </source>
</reference>
<dbReference type="Pfam" id="PF01381">
    <property type="entry name" value="HTH_3"/>
    <property type="match status" value="1"/>
</dbReference>
<name>A1ZUW8_MICM2</name>
<sequence length="149" mass="17368">MGKDSGQKDITLRFIEVYNHLAEINPVYRNKSEFARQMNEHVQTLNAVLNGRRETSITFLNKLFHTFKVNPLYIFFGKGNMLLPESDEFTDDNEKEVKRLEEMVRMLEKDISNKEIVITAKDETISAQKNENNTLIEQIKLLKSKTEVS</sequence>
<dbReference type="EMBL" id="AAWS01000042">
    <property type="protein sequence ID" value="EAY25872.1"/>
    <property type="molecule type" value="Genomic_DNA"/>
</dbReference>
<evidence type="ECO:0000259" key="2">
    <source>
        <dbReference type="PROSITE" id="PS50943"/>
    </source>
</evidence>
<keyword evidence="1" id="KW-0175">Coiled coil</keyword>
<dbReference type="Gene3D" id="1.10.260.40">
    <property type="entry name" value="lambda repressor-like DNA-binding domains"/>
    <property type="match status" value="1"/>
</dbReference>
<evidence type="ECO:0000256" key="1">
    <source>
        <dbReference type="SAM" id="Coils"/>
    </source>
</evidence>
<proteinExistence type="predicted"/>
<dbReference type="CDD" id="cd00093">
    <property type="entry name" value="HTH_XRE"/>
    <property type="match status" value="1"/>
</dbReference>
<organism evidence="3 4">
    <name type="scientific">Microscilla marina ATCC 23134</name>
    <dbReference type="NCBI Taxonomy" id="313606"/>
    <lineage>
        <taxon>Bacteria</taxon>
        <taxon>Pseudomonadati</taxon>
        <taxon>Bacteroidota</taxon>
        <taxon>Cytophagia</taxon>
        <taxon>Cytophagales</taxon>
        <taxon>Microscillaceae</taxon>
        <taxon>Microscilla</taxon>
    </lineage>
</organism>
<dbReference type="RefSeq" id="WP_002702079.1">
    <property type="nucleotide sequence ID" value="NZ_AAWS01000042.1"/>
</dbReference>
<feature type="coiled-coil region" evidence="1">
    <location>
        <begin position="90"/>
        <end position="145"/>
    </location>
</feature>
<dbReference type="GO" id="GO:0003677">
    <property type="term" value="F:DNA binding"/>
    <property type="evidence" value="ECO:0007669"/>
    <property type="project" value="InterPro"/>
</dbReference>
<dbReference type="PROSITE" id="PS50943">
    <property type="entry name" value="HTH_CROC1"/>
    <property type="match status" value="1"/>
</dbReference>
<keyword evidence="4" id="KW-1185">Reference proteome</keyword>
<accession>A1ZUW8</accession>
<evidence type="ECO:0000313" key="3">
    <source>
        <dbReference type="EMBL" id="EAY25872.1"/>
    </source>
</evidence>